<sequence>MIMVRRRARPAKETGGGSAAAAVASDGALSMDTAAAVAVAGGNHLLDDQYFASPKRKDCRLMKASENLKISSDVVALEEEANNKGVKPTKALTDRTIGVPLATRSQTRTIENFFKANAAAKCGITLNTHHPEPIKEQKTISTAELPLSDELGDEELERVVGDLLYDGHSTASSDSPSYQHENEHEEVMQDTFALRETSPVPVLMADFQTHRSGLRDSHSSSHSSSSSGGASATTDNIFLQEPVLTLDIDRTPTKASSIKINKSFELASAVFSSPPSVLNACRFNQIVTLNGGGQCEPQPVVVAQPQPQPQLQLQPHHNGFELDQHDSSSCDSGVACSLTISAESPAAGGGAGAAARRRKPATPHRILCPSPIKTLPRGDGGGLIVPGARKTSGIMMKGDLLSPRKSPRKLPTTTAAVAACKSRRRLNQPKPQAPYQPQQPQPPPGTQPTNEDVVVIDDDEDDDDQEEDEGEEDEDDVHALLKAAEELENLNKIPIANSNKSNNHVKAMLKPAPAKPRAALTKGGSKTKTGSKIQPGPLPLAATNGNREMTDFFPVRRSVRKTKTAVKEEWLRNLEQAVLEERSEGLQVRNFMGKGRGVVAVRHFKRNEFVVEYVGDLISISDATDRERRYALDENAGCYMYYFKHKNQQYCIDATVDTGKLGRLINHSRAGNLMTKVVVIKQRPHLVLLAKDDIAPGEELTYDYGDRSKESLLHHPWLAF</sequence>
<evidence type="ECO:0000259" key="21">
    <source>
        <dbReference type="PROSITE" id="PS50280"/>
    </source>
</evidence>
<dbReference type="GO" id="GO:0006357">
    <property type="term" value="P:regulation of transcription by RNA polymerase II"/>
    <property type="evidence" value="ECO:0007669"/>
    <property type="project" value="TreeGrafter"/>
</dbReference>
<feature type="domain" description="SET" evidence="21">
    <location>
        <begin position="584"/>
        <end position="705"/>
    </location>
</feature>
<evidence type="ECO:0000256" key="11">
    <source>
        <dbReference type="ARBA" id="ARBA00022853"/>
    </source>
</evidence>
<feature type="region of interest" description="Disordered" evidence="20">
    <location>
        <begin position="345"/>
        <end position="381"/>
    </location>
</feature>
<dbReference type="GO" id="GO:0005634">
    <property type="term" value="C:nucleus"/>
    <property type="evidence" value="ECO:0007669"/>
    <property type="project" value="UniProtKB-SubCell"/>
</dbReference>
<evidence type="ECO:0000256" key="15">
    <source>
        <dbReference type="ARBA" id="ARBA00023306"/>
    </source>
</evidence>
<dbReference type="PANTHER" id="PTHR46167">
    <property type="entry name" value="N-LYSINE METHYLTRANSFERASE KMT5A"/>
    <property type="match status" value="1"/>
</dbReference>
<evidence type="ECO:0000256" key="16">
    <source>
        <dbReference type="ARBA" id="ARBA00047784"/>
    </source>
</evidence>
<dbReference type="FunFam" id="2.170.270.10:FF:000053">
    <property type="entry name" value="Histone-lysine N-methyltransferase"/>
    <property type="match status" value="1"/>
</dbReference>
<evidence type="ECO:0000313" key="23">
    <source>
        <dbReference type="Proteomes" id="UP000008744"/>
    </source>
</evidence>
<dbReference type="GO" id="GO:0043516">
    <property type="term" value="P:regulation of DNA damage response, signal transduction by p53 class mediator"/>
    <property type="evidence" value="ECO:0007669"/>
    <property type="project" value="TreeGrafter"/>
</dbReference>
<feature type="region of interest" description="Disordered" evidence="20">
    <location>
        <begin position="512"/>
        <end position="545"/>
    </location>
</feature>
<dbReference type="SUPFAM" id="SSF82199">
    <property type="entry name" value="SET domain"/>
    <property type="match status" value="1"/>
</dbReference>
<dbReference type="GO" id="GO:0005700">
    <property type="term" value="C:polytene chromosome"/>
    <property type="evidence" value="ECO:0007669"/>
    <property type="project" value="EnsemblMetazoa"/>
</dbReference>
<evidence type="ECO:0000256" key="7">
    <source>
        <dbReference type="ARBA" id="ARBA00022618"/>
    </source>
</evidence>
<dbReference type="InterPro" id="IPR016858">
    <property type="entry name" value="KMT5A-like"/>
</dbReference>
<evidence type="ECO:0000256" key="2">
    <source>
        <dbReference type="ARBA" id="ARBA00004286"/>
    </source>
</evidence>
<comment type="function">
    <text evidence="17">Histone methyltransferase that specifically monomethylates 'Lys-20' of histone H4. H4 'Lys-20' monomethylation is enriched during mitosis and represents a specific tag for epigenetic transcriptional repression. Mainly functions in euchromatin regions, thereby playing a central role in the silencing of euchromatic genes. Required for cell proliferation, possibly by contributing to the maintenance of proper higher-order structure of DNA and chromosome condensation during mitosis.</text>
</comment>
<keyword evidence="12" id="KW-0805">Transcription regulation</keyword>
<evidence type="ECO:0000256" key="14">
    <source>
        <dbReference type="ARBA" id="ARBA00023242"/>
    </source>
</evidence>
<comment type="catalytic activity">
    <reaction evidence="16">
        <text>L-lysyl(20)-[histone H4] + S-adenosyl-L-methionine = N(6)-methyl-L-lysyl(20)-[histone H4] + S-adenosyl-L-homocysteine + H(+)</text>
        <dbReference type="Rhea" id="RHEA:60344"/>
        <dbReference type="Rhea" id="RHEA-COMP:15554"/>
        <dbReference type="Rhea" id="RHEA-COMP:15555"/>
        <dbReference type="ChEBI" id="CHEBI:15378"/>
        <dbReference type="ChEBI" id="CHEBI:29969"/>
        <dbReference type="ChEBI" id="CHEBI:57856"/>
        <dbReference type="ChEBI" id="CHEBI:59789"/>
        <dbReference type="ChEBI" id="CHEBI:61929"/>
        <dbReference type="EC" id="2.1.1.361"/>
    </reaction>
</comment>
<feature type="region of interest" description="Disordered" evidence="20">
    <location>
        <begin position="395"/>
        <end position="414"/>
    </location>
</feature>
<evidence type="ECO:0000256" key="10">
    <source>
        <dbReference type="ARBA" id="ARBA00022776"/>
    </source>
</evidence>
<evidence type="ECO:0000256" key="18">
    <source>
        <dbReference type="ARBA" id="ARBA00067793"/>
    </source>
</evidence>
<dbReference type="HOGENOM" id="CLU_025411_0_0_1"/>
<dbReference type="SMR" id="B4G332"/>
<evidence type="ECO:0000256" key="1">
    <source>
        <dbReference type="ARBA" id="ARBA00004123"/>
    </source>
</evidence>
<dbReference type="Proteomes" id="UP000008744">
    <property type="component" value="Unassembled WGS sequence"/>
</dbReference>
<keyword evidence="10" id="KW-0498">Mitosis</keyword>
<evidence type="ECO:0000256" key="19">
    <source>
        <dbReference type="ARBA" id="ARBA00081773"/>
    </source>
</evidence>
<keyword evidence="15" id="KW-0131">Cell cycle</keyword>
<dbReference type="Pfam" id="PF00856">
    <property type="entry name" value="SET"/>
    <property type="match status" value="1"/>
</dbReference>
<feature type="compositionally biased region" description="Polar residues" evidence="20">
    <location>
        <begin position="169"/>
        <end position="179"/>
    </location>
</feature>
<dbReference type="EMBL" id="CH479179">
    <property type="protein sequence ID" value="EDW24227.1"/>
    <property type="molecule type" value="Genomic_DNA"/>
</dbReference>
<evidence type="ECO:0000256" key="5">
    <source>
        <dbReference type="ARBA" id="ARBA00022491"/>
    </source>
</evidence>
<keyword evidence="14" id="KW-0539">Nucleus</keyword>
<evidence type="ECO:0000256" key="12">
    <source>
        <dbReference type="ARBA" id="ARBA00023015"/>
    </source>
</evidence>
<dbReference type="PhylomeDB" id="B4G332"/>
<dbReference type="GO" id="GO:0032259">
    <property type="term" value="P:methylation"/>
    <property type="evidence" value="ECO:0007669"/>
    <property type="project" value="UniProtKB-KW"/>
</dbReference>
<dbReference type="PROSITE" id="PS51571">
    <property type="entry name" value="SAM_MT43_PR_SET"/>
    <property type="match status" value="1"/>
</dbReference>
<keyword evidence="23" id="KW-1185">Reference proteome</keyword>
<dbReference type="GO" id="GO:0000077">
    <property type="term" value="P:DNA damage checkpoint signaling"/>
    <property type="evidence" value="ECO:0007669"/>
    <property type="project" value="EnsemblMetazoa"/>
</dbReference>
<dbReference type="AlphaFoldDB" id="B4G332"/>
<evidence type="ECO:0000256" key="9">
    <source>
        <dbReference type="ARBA" id="ARBA00022691"/>
    </source>
</evidence>
<dbReference type="OMA" id="HKNQQYC"/>
<dbReference type="OrthoDB" id="5560686at2759"/>
<protein>
    <recommendedName>
        <fullName evidence="18">Histone-lysine N-methyltransferase Set8</fullName>
        <ecNumber evidence="3">2.1.1.361</ecNumber>
    </recommendedName>
    <alternativeName>
        <fullName evidence="19">PR/SET domain-containing protein 07</fullName>
    </alternativeName>
</protein>
<keyword evidence="4" id="KW-0158">Chromosome</keyword>
<dbReference type="SMART" id="SM00317">
    <property type="entry name" value="SET"/>
    <property type="match status" value="1"/>
</dbReference>
<dbReference type="PROSITE" id="PS50280">
    <property type="entry name" value="SET"/>
    <property type="match status" value="1"/>
</dbReference>
<reference evidence="22 23" key="1">
    <citation type="journal article" date="2007" name="Nature">
        <title>Evolution of genes and genomes on the Drosophila phylogeny.</title>
        <authorList>
            <consortium name="Drosophila 12 Genomes Consortium"/>
            <person name="Clark A.G."/>
            <person name="Eisen M.B."/>
            <person name="Smith D.R."/>
            <person name="Bergman C.M."/>
            <person name="Oliver B."/>
            <person name="Markow T.A."/>
            <person name="Kaufman T.C."/>
            <person name="Kellis M."/>
            <person name="Gelbart W."/>
            <person name="Iyer V.N."/>
            <person name="Pollard D.A."/>
            <person name="Sackton T.B."/>
            <person name="Larracuente A.M."/>
            <person name="Singh N.D."/>
            <person name="Abad J.P."/>
            <person name="Abt D.N."/>
            <person name="Adryan B."/>
            <person name="Aguade M."/>
            <person name="Akashi H."/>
            <person name="Anderson W.W."/>
            <person name="Aquadro C.F."/>
            <person name="Ardell D.H."/>
            <person name="Arguello R."/>
            <person name="Artieri C.G."/>
            <person name="Barbash D.A."/>
            <person name="Barker D."/>
            <person name="Barsanti P."/>
            <person name="Batterham P."/>
            <person name="Batzoglou S."/>
            <person name="Begun D."/>
            <person name="Bhutkar A."/>
            <person name="Blanco E."/>
            <person name="Bosak S.A."/>
            <person name="Bradley R.K."/>
            <person name="Brand A.D."/>
            <person name="Brent M.R."/>
            <person name="Brooks A.N."/>
            <person name="Brown R.H."/>
            <person name="Butlin R.K."/>
            <person name="Caggese C."/>
            <person name="Calvi B.R."/>
            <person name="Bernardo de Carvalho A."/>
            <person name="Caspi A."/>
            <person name="Castrezana S."/>
            <person name="Celniker S.E."/>
            <person name="Chang J.L."/>
            <person name="Chapple C."/>
            <person name="Chatterji S."/>
            <person name="Chinwalla A."/>
            <person name="Civetta A."/>
            <person name="Clifton S.W."/>
            <person name="Comeron J.M."/>
            <person name="Costello J.C."/>
            <person name="Coyne J.A."/>
            <person name="Daub J."/>
            <person name="David R.G."/>
            <person name="Delcher A.L."/>
            <person name="Delehaunty K."/>
            <person name="Do C.B."/>
            <person name="Ebling H."/>
            <person name="Edwards K."/>
            <person name="Eickbush T."/>
            <person name="Evans J.D."/>
            <person name="Filipski A."/>
            <person name="Findeiss S."/>
            <person name="Freyhult E."/>
            <person name="Fulton L."/>
            <person name="Fulton R."/>
            <person name="Garcia A.C."/>
            <person name="Gardiner A."/>
            <person name="Garfield D.A."/>
            <person name="Garvin B.E."/>
            <person name="Gibson G."/>
            <person name="Gilbert D."/>
            <person name="Gnerre S."/>
            <person name="Godfrey J."/>
            <person name="Good R."/>
            <person name="Gotea V."/>
            <person name="Gravely B."/>
            <person name="Greenberg A.J."/>
            <person name="Griffiths-Jones S."/>
            <person name="Gross S."/>
            <person name="Guigo R."/>
            <person name="Gustafson E.A."/>
            <person name="Haerty W."/>
            <person name="Hahn M.W."/>
            <person name="Halligan D.L."/>
            <person name="Halpern A.L."/>
            <person name="Halter G.M."/>
            <person name="Han M.V."/>
            <person name="Heger A."/>
            <person name="Hillier L."/>
            <person name="Hinrichs A.S."/>
            <person name="Holmes I."/>
            <person name="Hoskins R.A."/>
            <person name="Hubisz M.J."/>
            <person name="Hultmark D."/>
            <person name="Huntley M.A."/>
            <person name="Jaffe D.B."/>
            <person name="Jagadeeshan S."/>
            <person name="Jeck W.R."/>
            <person name="Johnson J."/>
            <person name="Jones C.D."/>
            <person name="Jordan W.C."/>
            <person name="Karpen G.H."/>
            <person name="Kataoka E."/>
            <person name="Keightley P.D."/>
            <person name="Kheradpour P."/>
            <person name="Kirkness E.F."/>
            <person name="Koerich L.B."/>
            <person name="Kristiansen K."/>
            <person name="Kudrna D."/>
            <person name="Kulathinal R.J."/>
            <person name="Kumar S."/>
            <person name="Kwok R."/>
            <person name="Lander E."/>
            <person name="Langley C.H."/>
            <person name="Lapoint R."/>
            <person name="Lazzaro B.P."/>
            <person name="Lee S.J."/>
            <person name="Levesque L."/>
            <person name="Li R."/>
            <person name="Lin C.F."/>
            <person name="Lin M.F."/>
            <person name="Lindblad-Toh K."/>
            <person name="Llopart A."/>
            <person name="Long M."/>
            <person name="Low L."/>
            <person name="Lozovsky E."/>
            <person name="Lu J."/>
            <person name="Luo M."/>
            <person name="Machado C.A."/>
            <person name="Makalowski W."/>
            <person name="Marzo M."/>
            <person name="Matsuda M."/>
            <person name="Matzkin L."/>
            <person name="McAllister B."/>
            <person name="McBride C.S."/>
            <person name="McKernan B."/>
            <person name="McKernan K."/>
            <person name="Mendez-Lago M."/>
            <person name="Minx P."/>
            <person name="Mollenhauer M.U."/>
            <person name="Montooth K."/>
            <person name="Mount S.M."/>
            <person name="Mu X."/>
            <person name="Myers E."/>
            <person name="Negre B."/>
            <person name="Newfeld S."/>
            <person name="Nielsen R."/>
            <person name="Noor M.A."/>
            <person name="O'Grady P."/>
            <person name="Pachter L."/>
            <person name="Papaceit M."/>
            <person name="Parisi M.J."/>
            <person name="Parisi M."/>
            <person name="Parts L."/>
            <person name="Pedersen J.S."/>
            <person name="Pesole G."/>
            <person name="Phillippy A.M."/>
            <person name="Ponting C.P."/>
            <person name="Pop M."/>
            <person name="Porcelli D."/>
            <person name="Powell J.R."/>
            <person name="Prohaska S."/>
            <person name="Pruitt K."/>
            <person name="Puig M."/>
            <person name="Quesneville H."/>
            <person name="Ram K.R."/>
            <person name="Rand D."/>
            <person name="Rasmussen M.D."/>
            <person name="Reed L.K."/>
            <person name="Reenan R."/>
            <person name="Reily A."/>
            <person name="Remington K.A."/>
            <person name="Rieger T.T."/>
            <person name="Ritchie M.G."/>
            <person name="Robin C."/>
            <person name="Rogers Y.H."/>
            <person name="Rohde C."/>
            <person name="Rozas J."/>
            <person name="Rubenfield M.J."/>
            <person name="Ruiz A."/>
            <person name="Russo S."/>
            <person name="Salzberg S.L."/>
            <person name="Sanchez-Gracia A."/>
            <person name="Saranga D.J."/>
            <person name="Sato H."/>
            <person name="Schaeffer S.W."/>
            <person name="Schatz M.C."/>
            <person name="Schlenke T."/>
            <person name="Schwartz R."/>
            <person name="Segarra C."/>
            <person name="Singh R.S."/>
            <person name="Sirot L."/>
            <person name="Sirota M."/>
            <person name="Sisneros N.B."/>
            <person name="Smith C.D."/>
            <person name="Smith T.F."/>
            <person name="Spieth J."/>
            <person name="Stage D.E."/>
            <person name="Stark A."/>
            <person name="Stephan W."/>
            <person name="Strausberg R.L."/>
            <person name="Strempel S."/>
            <person name="Sturgill D."/>
            <person name="Sutton G."/>
            <person name="Sutton G.G."/>
            <person name="Tao W."/>
            <person name="Teichmann S."/>
            <person name="Tobari Y.N."/>
            <person name="Tomimura Y."/>
            <person name="Tsolas J.M."/>
            <person name="Valente V.L."/>
            <person name="Venter E."/>
            <person name="Venter J.C."/>
            <person name="Vicario S."/>
            <person name="Vieira F.G."/>
            <person name="Vilella A.J."/>
            <person name="Villasante A."/>
            <person name="Walenz B."/>
            <person name="Wang J."/>
            <person name="Wasserman M."/>
            <person name="Watts T."/>
            <person name="Wilson D."/>
            <person name="Wilson R.K."/>
            <person name="Wing R.A."/>
            <person name="Wolfner M.F."/>
            <person name="Wong A."/>
            <person name="Wong G.K."/>
            <person name="Wu C.I."/>
            <person name="Wu G."/>
            <person name="Yamamoto D."/>
            <person name="Yang H.P."/>
            <person name="Yang S.P."/>
            <person name="Yorke J.A."/>
            <person name="Yoshida K."/>
            <person name="Zdobnov E."/>
            <person name="Zhang P."/>
            <person name="Zhang Y."/>
            <person name="Zimin A.V."/>
            <person name="Baldwin J."/>
            <person name="Abdouelleil A."/>
            <person name="Abdulkadir J."/>
            <person name="Abebe A."/>
            <person name="Abera B."/>
            <person name="Abreu J."/>
            <person name="Acer S.C."/>
            <person name="Aftuck L."/>
            <person name="Alexander A."/>
            <person name="An P."/>
            <person name="Anderson E."/>
            <person name="Anderson S."/>
            <person name="Arachi H."/>
            <person name="Azer M."/>
            <person name="Bachantsang P."/>
            <person name="Barry A."/>
            <person name="Bayul T."/>
            <person name="Berlin A."/>
            <person name="Bessette D."/>
            <person name="Bloom T."/>
            <person name="Blye J."/>
            <person name="Boguslavskiy L."/>
            <person name="Bonnet C."/>
            <person name="Boukhgalter B."/>
            <person name="Bourzgui I."/>
            <person name="Brown A."/>
            <person name="Cahill P."/>
            <person name="Channer S."/>
            <person name="Cheshatsang Y."/>
            <person name="Chuda L."/>
            <person name="Citroen M."/>
            <person name="Collymore A."/>
            <person name="Cooke P."/>
            <person name="Costello M."/>
            <person name="D'Aco K."/>
            <person name="Daza R."/>
            <person name="De Haan G."/>
            <person name="DeGray S."/>
            <person name="DeMaso C."/>
            <person name="Dhargay N."/>
            <person name="Dooley K."/>
            <person name="Dooley E."/>
            <person name="Doricent M."/>
            <person name="Dorje P."/>
            <person name="Dorjee K."/>
            <person name="Dupes A."/>
            <person name="Elong R."/>
            <person name="Falk J."/>
            <person name="Farina A."/>
            <person name="Faro S."/>
            <person name="Ferguson D."/>
            <person name="Fisher S."/>
            <person name="Foley C.D."/>
            <person name="Franke A."/>
            <person name="Friedrich D."/>
            <person name="Gadbois L."/>
            <person name="Gearin G."/>
            <person name="Gearin C.R."/>
            <person name="Giannoukos G."/>
            <person name="Goode T."/>
            <person name="Graham J."/>
            <person name="Grandbois E."/>
            <person name="Grewal S."/>
            <person name="Gyaltsen K."/>
            <person name="Hafez N."/>
            <person name="Hagos B."/>
            <person name="Hall J."/>
            <person name="Henson C."/>
            <person name="Hollinger A."/>
            <person name="Honan T."/>
            <person name="Huard M.D."/>
            <person name="Hughes L."/>
            <person name="Hurhula B."/>
            <person name="Husby M.E."/>
            <person name="Kamat A."/>
            <person name="Kanga B."/>
            <person name="Kashin S."/>
            <person name="Khazanovich D."/>
            <person name="Kisner P."/>
            <person name="Lance K."/>
            <person name="Lara M."/>
            <person name="Lee W."/>
            <person name="Lennon N."/>
            <person name="Letendre F."/>
            <person name="LeVine R."/>
            <person name="Lipovsky A."/>
            <person name="Liu X."/>
            <person name="Liu J."/>
            <person name="Liu S."/>
            <person name="Lokyitsang T."/>
            <person name="Lokyitsang Y."/>
            <person name="Lubonja R."/>
            <person name="Lui A."/>
            <person name="MacDonald P."/>
            <person name="Magnisalis V."/>
            <person name="Maru K."/>
            <person name="Matthews C."/>
            <person name="McCusker W."/>
            <person name="McDonough S."/>
            <person name="Mehta T."/>
            <person name="Meldrim J."/>
            <person name="Meneus L."/>
            <person name="Mihai O."/>
            <person name="Mihalev A."/>
            <person name="Mihova T."/>
            <person name="Mittelman R."/>
            <person name="Mlenga V."/>
            <person name="Montmayeur A."/>
            <person name="Mulrain L."/>
            <person name="Navidi A."/>
            <person name="Naylor J."/>
            <person name="Negash T."/>
            <person name="Nguyen T."/>
            <person name="Nguyen N."/>
            <person name="Nicol R."/>
            <person name="Norbu C."/>
            <person name="Norbu N."/>
            <person name="Novod N."/>
            <person name="O'Neill B."/>
            <person name="Osman S."/>
            <person name="Markiewicz E."/>
            <person name="Oyono O.L."/>
            <person name="Patti C."/>
            <person name="Phunkhang P."/>
            <person name="Pierre F."/>
            <person name="Priest M."/>
            <person name="Raghuraman S."/>
            <person name="Rege F."/>
            <person name="Reyes R."/>
            <person name="Rise C."/>
            <person name="Rogov P."/>
            <person name="Ross K."/>
            <person name="Ryan E."/>
            <person name="Settipalli S."/>
            <person name="Shea T."/>
            <person name="Sherpa N."/>
            <person name="Shi L."/>
            <person name="Shih D."/>
            <person name="Sparrow T."/>
            <person name="Spaulding J."/>
            <person name="Stalker J."/>
            <person name="Stange-Thomann N."/>
            <person name="Stavropoulos S."/>
            <person name="Stone C."/>
            <person name="Strader C."/>
            <person name="Tesfaye S."/>
            <person name="Thomson T."/>
            <person name="Thoulutsang Y."/>
            <person name="Thoulutsang D."/>
            <person name="Topham K."/>
            <person name="Topping I."/>
            <person name="Tsamla T."/>
            <person name="Vassiliev H."/>
            <person name="Vo A."/>
            <person name="Wangchuk T."/>
            <person name="Wangdi T."/>
            <person name="Weiand M."/>
            <person name="Wilkinson J."/>
            <person name="Wilson A."/>
            <person name="Yadav S."/>
            <person name="Young G."/>
            <person name="Yu Q."/>
            <person name="Zembek L."/>
            <person name="Zhong D."/>
            <person name="Zimmer A."/>
            <person name="Zwirko Z."/>
            <person name="Jaffe D.B."/>
            <person name="Alvarez P."/>
            <person name="Brockman W."/>
            <person name="Butler J."/>
            <person name="Chin C."/>
            <person name="Gnerre S."/>
            <person name="Grabherr M."/>
            <person name="Kleber M."/>
            <person name="Mauceli E."/>
            <person name="MacCallum I."/>
        </authorList>
    </citation>
    <scope>NUCLEOTIDE SEQUENCE [LARGE SCALE GENOMIC DNA]</scope>
    <source>
        <strain evidence="23">MSH-3 / Tucson 14011-0111.49</strain>
    </source>
</reference>
<evidence type="ECO:0000313" key="22">
    <source>
        <dbReference type="EMBL" id="EDW24227.1"/>
    </source>
</evidence>
<dbReference type="STRING" id="7234.B4G332"/>
<feature type="compositionally biased region" description="Low complexity" evidence="20">
    <location>
        <begin position="512"/>
        <end position="532"/>
    </location>
</feature>
<keyword evidence="6" id="KW-0489">Methyltransferase</keyword>
<keyword evidence="8" id="KW-0808">Transferase</keyword>
<evidence type="ECO:0000256" key="8">
    <source>
        <dbReference type="ARBA" id="ARBA00022679"/>
    </source>
</evidence>
<dbReference type="eggNOG" id="KOG1085">
    <property type="taxonomic scope" value="Eukaryota"/>
</dbReference>
<dbReference type="GO" id="GO:0031507">
    <property type="term" value="P:heterochromatin formation"/>
    <property type="evidence" value="ECO:0007669"/>
    <property type="project" value="EnsemblMetazoa"/>
</dbReference>
<name>B4G332_DROPE</name>
<keyword evidence="11" id="KW-0156">Chromatin regulator</keyword>
<keyword evidence="5" id="KW-0678">Repressor</keyword>
<dbReference type="GO" id="GO:0030261">
    <property type="term" value="P:chromosome condensation"/>
    <property type="evidence" value="ECO:0007669"/>
    <property type="project" value="EnsemblMetazoa"/>
</dbReference>
<keyword evidence="7" id="KW-0132">Cell division</keyword>
<evidence type="ECO:0000256" key="6">
    <source>
        <dbReference type="ARBA" id="ARBA00022603"/>
    </source>
</evidence>
<dbReference type="KEGG" id="dpe:6587245"/>
<dbReference type="InterPro" id="IPR046341">
    <property type="entry name" value="SET_dom_sf"/>
</dbReference>
<gene>
    <name evidence="22" type="primary">Dper\GL23503</name>
    <name evidence="22" type="ORF">Dper_GL23503</name>
</gene>
<evidence type="ECO:0000256" key="20">
    <source>
        <dbReference type="SAM" id="MobiDB-lite"/>
    </source>
</evidence>
<keyword evidence="13" id="KW-0804">Transcription</keyword>
<feature type="region of interest" description="Disordered" evidence="20">
    <location>
        <begin position="168"/>
        <end position="187"/>
    </location>
</feature>
<dbReference type="EC" id="2.1.1.361" evidence="3"/>
<dbReference type="Gene3D" id="2.170.270.10">
    <property type="entry name" value="SET domain"/>
    <property type="match status" value="1"/>
</dbReference>
<dbReference type="InterPro" id="IPR051760">
    <property type="entry name" value="KMT5A"/>
</dbReference>
<accession>B4G332</accession>
<feature type="region of interest" description="Disordered" evidence="20">
    <location>
        <begin position="422"/>
        <end position="452"/>
    </location>
</feature>
<dbReference type="InterPro" id="IPR047266">
    <property type="entry name" value="KMT5A-like_SET"/>
</dbReference>
<dbReference type="PANTHER" id="PTHR46167:SF1">
    <property type="entry name" value="N-LYSINE METHYLTRANSFERASE KMT5A"/>
    <property type="match status" value="1"/>
</dbReference>
<organism evidence="23">
    <name type="scientific">Drosophila persimilis</name>
    <name type="common">Fruit fly</name>
    <dbReference type="NCBI Taxonomy" id="7234"/>
    <lineage>
        <taxon>Eukaryota</taxon>
        <taxon>Metazoa</taxon>
        <taxon>Ecdysozoa</taxon>
        <taxon>Arthropoda</taxon>
        <taxon>Hexapoda</taxon>
        <taxon>Insecta</taxon>
        <taxon>Pterygota</taxon>
        <taxon>Neoptera</taxon>
        <taxon>Endopterygota</taxon>
        <taxon>Diptera</taxon>
        <taxon>Brachycera</taxon>
        <taxon>Muscomorpha</taxon>
        <taxon>Ephydroidea</taxon>
        <taxon>Drosophilidae</taxon>
        <taxon>Drosophila</taxon>
        <taxon>Sophophora</taxon>
    </lineage>
</organism>
<feature type="compositionally biased region" description="Low complexity" evidence="20">
    <location>
        <begin position="220"/>
        <end position="232"/>
    </location>
</feature>
<evidence type="ECO:0000256" key="4">
    <source>
        <dbReference type="ARBA" id="ARBA00022454"/>
    </source>
</evidence>
<dbReference type="GO" id="GO:0051301">
    <property type="term" value="P:cell division"/>
    <property type="evidence" value="ECO:0007669"/>
    <property type="project" value="UniProtKB-KW"/>
</dbReference>
<evidence type="ECO:0000256" key="3">
    <source>
        <dbReference type="ARBA" id="ARBA00012187"/>
    </source>
</evidence>
<feature type="region of interest" description="Disordered" evidence="20">
    <location>
        <begin position="211"/>
        <end position="234"/>
    </location>
</feature>
<dbReference type="GO" id="GO:0140944">
    <property type="term" value="F:histone H4K20 monomethyltransferase activity"/>
    <property type="evidence" value="ECO:0007669"/>
    <property type="project" value="UniProtKB-EC"/>
</dbReference>
<keyword evidence="9" id="KW-0949">S-adenosyl-L-methionine</keyword>
<comment type="subcellular location">
    <subcellularLocation>
        <location evidence="2">Chromosome</location>
    </subcellularLocation>
    <subcellularLocation>
        <location evidence="1">Nucleus</location>
    </subcellularLocation>
</comment>
<feature type="compositionally biased region" description="Pro residues" evidence="20">
    <location>
        <begin position="431"/>
        <end position="446"/>
    </location>
</feature>
<evidence type="ECO:0000256" key="17">
    <source>
        <dbReference type="ARBA" id="ARBA00055520"/>
    </source>
</evidence>
<proteinExistence type="predicted"/>
<dbReference type="InterPro" id="IPR001214">
    <property type="entry name" value="SET_dom"/>
</dbReference>
<evidence type="ECO:0000256" key="13">
    <source>
        <dbReference type="ARBA" id="ARBA00023163"/>
    </source>
</evidence>
<dbReference type="CDD" id="cd10528">
    <property type="entry name" value="SET_SETD8"/>
    <property type="match status" value="1"/>
</dbReference>